<protein>
    <submittedName>
        <fullName evidence="2">Uncharacterized protein</fullName>
    </submittedName>
</protein>
<gene>
    <name evidence="2" type="ORF">BCON_0269g00080</name>
</gene>
<dbReference type="AlphaFoldDB" id="A0A4Z1HK53"/>
<keyword evidence="3" id="KW-1185">Reference proteome</keyword>
<proteinExistence type="predicted"/>
<feature type="region of interest" description="Disordered" evidence="1">
    <location>
        <begin position="62"/>
        <end position="85"/>
    </location>
</feature>
<feature type="compositionally biased region" description="Basic and acidic residues" evidence="1">
    <location>
        <begin position="63"/>
        <end position="73"/>
    </location>
</feature>
<accession>A0A4Z1HK53</accession>
<dbReference type="EMBL" id="PQXN01000268">
    <property type="protein sequence ID" value="TGO47642.1"/>
    <property type="molecule type" value="Genomic_DNA"/>
</dbReference>
<evidence type="ECO:0000313" key="2">
    <source>
        <dbReference type="EMBL" id="TGO47642.1"/>
    </source>
</evidence>
<name>A0A4Z1HK53_9HELO</name>
<dbReference type="OrthoDB" id="3182339at2759"/>
<organism evidence="2 3">
    <name type="scientific">Botryotinia convoluta</name>
    <dbReference type="NCBI Taxonomy" id="54673"/>
    <lineage>
        <taxon>Eukaryota</taxon>
        <taxon>Fungi</taxon>
        <taxon>Dikarya</taxon>
        <taxon>Ascomycota</taxon>
        <taxon>Pezizomycotina</taxon>
        <taxon>Leotiomycetes</taxon>
        <taxon>Helotiales</taxon>
        <taxon>Sclerotiniaceae</taxon>
        <taxon>Botryotinia</taxon>
    </lineage>
</organism>
<sequence length="85" mass="9710">MEYILLSDYLQLAYKTTLYSLLNCSGDLTLRYKGQEIMHTPMGYICQARSLHKGLPFFASRSARNEELEKPSGDDTESDVNEPED</sequence>
<evidence type="ECO:0000256" key="1">
    <source>
        <dbReference type="SAM" id="MobiDB-lite"/>
    </source>
</evidence>
<reference evidence="2 3" key="1">
    <citation type="submission" date="2017-12" db="EMBL/GenBank/DDBJ databases">
        <title>Comparative genomics of Botrytis spp.</title>
        <authorList>
            <person name="Valero-Jimenez C.A."/>
            <person name="Tapia P."/>
            <person name="Veloso J."/>
            <person name="Silva-Moreno E."/>
            <person name="Staats M."/>
            <person name="Valdes J.H."/>
            <person name="Van Kan J.A.L."/>
        </authorList>
    </citation>
    <scope>NUCLEOTIDE SEQUENCE [LARGE SCALE GENOMIC DNA]</scope>
    <source>
        <strain evidence="2 3">MUCL11595</strain>
    </source>
</reference>
<dbReference type="Proteomes" id="UP000297527">
    <property type="component" value="Unassembled WGS sequence"/>
</dbReference>
<comment type="caution">
    <text evidence="2">The sequence shown here is derived from an EMBL/GenBank/DDBJ whole genome shotgun (WGS) entry which is preliminary data.</text>
</comment>
<feature type="compositionally biased region" description="Acidic residues" evidence="1">
    <location>
        <begin position="74"/>
        <end position="85"/>
    </location>
</feature>
<evidence type="ECO:0000313" key="3">
    <source>
        <dbReference type="Proteomes" id="UP000297527"/>
    </source>
</evidence>